<evidence type="ECO:0000256" key="9">
    <source>
        <dbReference type="ARBA" id="ARBA00023004"/>
    </source>
</evidence>
<dbReference type="Gene3D" id="2.60.120.10">
    <property type="entry name" value="Jelly Rolls"/>
    <property type="match status" value="1"/>
</dbReference>
<evidence type="ECO:0000256" key="5">
    <source>
        <dbReference type="ARBA" id="ARBA00022605"/>
    </source>
</evidence>
<comment type="cofactor">
    <cofactor evidence="2">
        <name>Fe(2+)</name>
        <dbReference type="ChEBI" id="CHEBI:29033"/>
    </cofactor>
</comment>
<evidence type="ECO:0000256" key="10">
    <source>
        <dbReference type="ARBA" id="ARBA00023167"/>
    </source>
</evidence>
<dbReference type="InterPro" id="IPR004313">
    <property type="entry name" value="ARD"/>
</dbReference>
<dbReference type="EC" id="1.13.11.54" evidence="12"/>
<reference evidence="13 14" key="1">
    <citation type="submission" date="2017-03" db="EMBL/GenBank/DDBJ databases">
        <title>Genome Survey of Euroglyphus maynei.</title>
        <authorList>
            <person name="Arlian L.G."/>
            <person name="Morgan M.S."/>
            <person name="Rider S.D."/>
        </authorList>
    </citation>
    <scope>NUCLEOTIDE SEQUENCE [LARGE SCALE GENOMIC DNA]</scope>
    <source>
        <strain evidence="13">Arlian Lab</strain>
        <tissue evidence="13">Whole body</tissue>
    </source>
</reference>
<keyword evidence="3" id="KW-0963">Cytoplasm</keyword>
<keyword evidence="14" id="KW-1185">Reference proteome</keyword>
<dbReference type="FunFam" id="2.60.120.10:FF:000099">
    <property type="entry name" value="1,2-dihydroxy-3-keto-5-methylthiopentene dioxygenase"/>
    <property type="match status" value="1"/>
</dbReference>
<keyword evidence="7" id="KW-0223">Dioxygenase</keyword>
<accession>A0A1Y3BEY4</accession>
<comment type="caution">
    <text evidence="13">The sequence shown here is derived from an EMBL/GenBank/DDBJ whole genome shotgun (WGS) entry which is preliminary data.</text>
</comment>
<evidence type="ECO:0000256" key="1">
    <source>
        <dbReference type="ARBA" id="ARBA00000428"/>
    </source>
</evidence>
<evidence type="ECO:0000256" key="3">
    <source>
        <dbReference type="ARBA" id="ARBA00022490"/>
    </source>
</evidence>
<dbReference type="Pfam" id="PF03079">
    <property type="entry name" value="ARD"/>
    <property type="match status" value="1"/>
</dbReference>
<dbReference type="CDD" id="cd02232">
    <property type="entry name" value="cupin_ARD"/>
    <property type="match status" value="1"/>
</dbReference>
<evidence type="ECO:0000256" key="11">
    <source>
        <dbReference type="ARBA" id="ARBA00023242"/>
    </source>
</evidence>
<dbReference type="Proteomes" id="UP000194236">
    <property type="component" value="Unassembled WGS sequence"/>
</dbReference>
<dbReference type="GO" id="GO:0010309">
    <property type="term" value="F:acireductone dioxygenase [iron(II)-requiring] activity"/>
    <property type="evidence" value="ECO:0007669"/>
    <property type="project" value="UniProtKB-EC"/>
</dbReference>
<protein>
    <recommendedName>
        <fullName evidence="12">acireductone dioxygenase (Fe(2+)-requiring)</fullName>
        <ecNumber evidence="12">1.13.11.54</ecNumber>
    </recommendedName>
</protein>
<evidence type="ECO:0000313" key="14">
    <source>
        <dbReference type="Proteomes" id="UP000194236"/>
    </source>
</evidence>
<organism evidence="13 14">
    <name type="scientific">Euroglyphus maynei</name>
    <name type="common">Mayne's house dust mite</name>
    <dbReference type="NCBI Taxonomy" id="6958"/>
    <lineage>
        <taxon>Eukaryota</taxon>
        <taxon>Metazoa</taxon>
        <taxon>Ecdysozoa</taxon>
        <taxon>Arthropoda</taxon>
        <taxon>Chelicerata</taxon>
        <taxon>Arachnida</taxon>
        <taxon>Acari</taxon>
        <taxon>Acariformes</taxon>
        <taxon>Sarcoptiformes</taxon>
        <taxon>Astigmata</taxon>
        <taxon>Psoroptidia</taxon>
        <taxon>Analgoidea</taxon>
        <taxon>Pyroglyphidae</taxon>
        <taxon>Pyroglyphinae</taxon>
        <taxon>Euroglyphus</taxon>
    </lineage>
</organism>
<evidence type="ECO:0000256" key="12">
    <source>
        <dbReference type="ARBA" id="ARBA00039005"/>
    </source>
</evidence>
<dbReference type="GO" id="GO:0009086">
    <property type="term" value="P:methionine biosynthetic process"/>
    <property type="evidence" value="ECO:0007669"/>
    <property type="project" value="UniProtKB-KW"/>
</dbReference>
<dbReference type="EMBL" id="MUJZ01029165">
    <property type="protein sequence ID" value="OTF78166.1"/>
    <property type="molecule type" value="Genomic_DNA"/>
</dbReference>
<keyword evidence="5" id="KW-0028">Amino-acid biosynthesis</keyword>
<evidence type="ECO:0000256" key="2">
    <source>
        <dbReference type="ARBA" id="ARBA00001954"/>
    </source>
</evidence>
<keyword evidence="11" id="KW-0539">Nucleus</keyword>
<keyword evidence="10" id="KW-0486">Methionine biosynthesis</keyword>
<evidence type="ECO:0000256" key="8">
    <source>
        <dbReference type="ARBA" id="ARBA00023002"/>
    </source>
</evidence>
<evidence type="ECO:0000256" key="6">
    <source>
        <dbReference type="ARBA" id="ARBA00022723"/>
    </source>
</evidence>
<feature type="non-terminal residue" evidence="13">
    <location>
        <position position="134"/>
    </location>
</feature>
<evidence type="ECO:0000313" key="13">
    <source>
        <dbReference type="EMBL" id="OTF78166.1"/>
    </source>
</evidence>
<keyword evidence="4" id="KW-0533">Nickel</keyword>
<dbReference type="InterPro" id="IPR014710">
    <property type="entry name" value="RmlC-like_jellyroll"/>
</dbReference>
<keyword evidence="9" id="KW-0408">Iron</keyword>
<dbReference type="InterPro" id="IPR011051">
    <property type="entry name" value="RmlC_Cupin_sf"/>
</dbReference>
<keyword evidence="6" id="KW-0479">Metal-binding</keyword>
<dbReference type="SUPFAM" id="SSF51182">
    <property type="entry name" value="RmlC-like cupins"/>
    <property type="match status" value="1"/>
</dbReference>
<dbReference type="PANTHER" id="PTHR23418">
    <property type="entry name" value="ACIREDUCTONE DIOXYGENASE"/>
    <property type="match status" value="1"/>
</dbReference>
<keyword evidence="8" id="KW-0560">Oxidoreductase</keyword>
<sequence length="134" mass="16230">MVQAWYMNDNDNEDQRCERHLSPPNYVDLNELKEKTGVLYWQIDADNYENDETYLRIRQLRGYDYQDNLEISKEKLADYENKLKIFFTEHLHADEEIRFCLNGGGYFDVRDRNDRWIRIKVEKNDLLVLPAGIY</sequence>
<comment type="catalytic activity">
    <reaction evidence="1">
        <text>1,2-dihydroxy-5-(methylsulfanyl)pent-1-en-3-one + O2 = 4-methylsulfanyl-2-oxobutanoate + formate + 2 H(+)</text>
        <dbReference type="Rhea" id="RHEA:24504"/>
        <dbReference type="ChEBI" id="CHEBI:15378"/>
        <dbReference type="ChEBI" id="CHEBI:15379"/>
        <dbReference type="ChEBI" id="CHEBI:15740"/>
        <dbReference type="ChEBI" id="CHEBI:16723"/>
        <dbReference type="ChEBI" id="CHEBI:49252"/>
        <dbReference type="EC" id="1.13.11.54"/>
    </reaction>
</comment>
<name>A0A1Y3BEY4_EURMA</name>
<evidence type="ECO:0000256" key="7">
    <source>
        <dbReference type="ARBA" id="ARBA00022964"/>
    </source>
</evidence>
<gene>
    <name evidence="13" type="ORF">BLA29_013076</name>
</gene>
<dbReference type="GO" id="GO:0046872">
    <property type="term" value="F:metal ion binding"/>
    <property type="evidence" value="ECO:0007669"/>
    <property type="project" value="UniProtKB-KW"/>
</dbReference>
<dbReference type="AlphaFoldDB" id="A0A1Y3BEY4"/>
<proteinExistence type="predicted"/>
<dbReference type="PANTHER" id="PTHR23418:SF0">
    <property type="entry name" value="ACIREDUCTONE DIOXYGENASE"/>
    <property type="match status" value="1"/>
</dbReference>
<evidence type="ECO:0000256" key="4">
    <source>
        <dbReference type="ARBA" id="ARBA00022596"/>
    </source>
</evidence>
<dbReference type="OrthoDB" id="1867259at2759"/>